<feature type="compositionally biased region" description="Low complexity" evidence="2">
    <location>
        <begin position="31"/>
        <end position="41"/>
    </location>
</feature>
<name>A0A6A4IJK4_9AGAR</name>
<sequence>MFCDCPRYCKVRKSVSRRTYEEHASYRNQPNASSAASANHSTRIRRRPKKGSGNEENGEPLLHPNEERNYLPPERDNLSPERNNPLPEHDKLKFKSYRFAVYVFCILSSTTPSLGRDKTPTRRERTMSVASFTLVASFTRLSFQPLAQPSIQQNLNLLQDLDNAVVKVILNEEMLILSLHFVFFCRFTIFFTSSFFDTSFSPRSTSPRDSGDACVPNITLSIQFRSLEARARVPLMTSPSVESSSTSPPALVPSISCLKSEYGTPSSPASLEPPSSPIHNRSLFYAGLFVEELDNPRVWSTVADQTIFKNPGLSSTVLPDRSKDTQAVMTLTMNLLLSGLNTETRLSPQTSHRLHFLTTSLKSNHQPDYLTPRAVVILLKPFVSSLNGLSACVDDISAIFDVTNKMTDMETVYEMGGKMIDEMTKEKETSHNQVIWTVNQTRAIFSHSRDFSLLSPSTTFLPTPSGEILTHRTTTHGTIAFHAYDGCPDPASASSSSMTASSEYMEFAWSDEKMTVMTRLREHILLLS</sequence>
<evidence type="ECO:0000313" key="4">
    <source>
        <dbReference type="Proteomes" id="UP000799118"/>
    </source>
</evidence>
<feature type="compositionally biased region" description="Basic and acidic residues" evidence="2">
    <location>
        <begin position="64"/>
        <end position="79"/>
    </location>
</feature>
<gene>
    <name evidence="3" type="ORF">BT96DRAFT_984155</name>
</gene>
<organism evidence="3 4">
    <name type="scientific">Gymnopus androsaceus JB14</name>
    <dbReference type="NCBI Taxonomy" id="1447944"/>
    <lineage>
        <taxon>Eukaryota</taxon>
        <taxon>Fungi</taxon>
        <taxon>Dikarya</taxon>
        <taxon>Basidiomycota</taxon>
        <taxon>Agaricomycotina</taxon>
        <taxon>Agaricomycetes</taxon>
        <taxon>Agaricomycetidae</taxon>
        <taxon>Agaricales</taxon>
        <taxon>Marasmiineae</taxon>
        <taxon>Omphalotaceae</taxon>
        <taxon>Gymnopus</taxon>
    </lineage>
</organism>
<keyword evidence="1" id="KW-0010">Activator</keyword>
<dbReference type="Proteomes" id="UP000799118">
    <property type="component" value="Unassembled WGS sequence"/>
</dbReference>
<dbReference type="Gene3D" id="2.40.50.360">
    <property type="entry name" value="RuvB-like helicase, domain II"/>
    <property type="match status" value="1"/>
</dbReference>
<protein>
    <submittedName>
        <fullName evidence="3">Uncharacterized protein</fullName>
    </submittedName>
</protein>
<dbReference type="AlphaFoldDB" id="A0A6A4IJK4"/>
<evidence type="ECO:0000313" key="3">
    <source>
        <dbReference type="EMBL" id="KAE9410649.1"/>
    </source>
</evidence>
<dbReference type="EMBL" id="ML769385">
    <property type="protein sequence ID" value="KAE9410649.1"/>
    <property type="molecule type" value="Genomic_DNA"/>
</dbReference>
<dbReference type="InterPro" id="IPR042487">
    <property type="entry name" value="RuvBL1/2_DNA/RNA_bd_dom"/>
</dbReference>
<keyword evidence="4" id="KW-1185">Reference proteome</keyword>
<proteinExistence type="predicted"/>
<reference evidence="3" key="1">
    <citation type="journal article" date="2019" name="Environ. Microbiol.">
        <title>Fungal ecological strategies reflected in gene transcription - a case study of two litter decomposers.</title>
        <authorList>
            <person name="Barbi F."/>
            <person name="Kohler A."/>
            <person name="Barry K."/>
            <person name="Baskaran P."/>
            <person name="Daum C."/>
            <person name="Fauchery L."/>
            <person name="Ihrmark K."/>
            <person name="Kuo A."/>
            <person name="LaButti K."/>
            <person name="Lipzen A."/>
            <person name="Morin E."/>
            <person name="Grigoriev I.V."/>
            <person name="Henrissat B."/>
            <person name="Lindahl B."/>
            <person name="Martin F."/>
        </authorList>
    </citation>
    <scope>NUCLEOTIDE SEQUENCE</scope>
    <source>
        <strain evidence="3">JB14</strain>
    </source>
</reference>
<dbReference type="OrthoDB" id="10060499at2759"/>
<accession>A0A6A4IJK4</accession>
<evidence type="ECO:0000256" key="2">
    <source>
        <dbReference type="SAM" id="MobiDB-lite"/>
    </source>
</evidence>
<feature type="region of interest" description="Disordered" evidence="2">
    <location>
        <begin position="19"/>
        <end position="89"/>
    </location>
</feature>
<evidence type="ECO:0000256" key="1">
    <source>
        <dbReference type="ARBA" id="ARBA00023159"/>
    </source>
</evidence>